<dbReference type="EMBL" id="UINC01082074">
    <property type="protein sequence ID" value="SVC26507.1"/>
    <property type="molecule type" value="Genomic_DNA"/>
</dbReference>
<gene>
    <name evidence="1" type="ORF">METZ01_LOCUS279361</name>
</gene>
<accession>A0A382KUP6</accession>
<dbReference type="AlphaFoldDB" id="A0A382KUP6"/>
<name>A0A382KUP6_9ZZZZ</name>
<feature type="non-terminal residue" evidence="1">
    <location>
        <position position="1"/>
    </location>
</feature>
<dbReference type="SUPFAM" id="SSF54523">
    <property type="entry name" value="Pili subunits"/>
    <property type="match status" value="1"/>
</dbReference>
<dbReference type="Gene3D" id="3.30.700.10">
    <property type="entry name" value="Glycoprotein, Type 4 Pilin"/>
    <property type="match status" value="1"/>
</dbReference>
<protein>
    <recommendedName>
        <fullName evidence="2">Type II secretion system protein GspG C-terminal domain-containing protein</fullName>
    </recommendedName>
</protein>
<evidence type="ECO:0000313" key="1">
    <source>
        <dbReference type="EMBL" id="SVC26507.1"/>
    </source>
</evidence>
<dbReference type="InterPro" id="IPR045584">
    <property type="entry name" value="Pilin-like"/>
</dbReference>
<reference evidence="1" key="1">
    <citation type="submission" date="2018-05" db="EMBL/GenBank/DDBJ databases">
        <authorList>
            <person name="Lanie J.A."/>
            <person name="Ng W.-L."/>
            <person name="Kazmierczak K.M."/>
            <person name="Andrzejewski T.M."/>
            <person name="Davidsen T.M."/>
            <person name="Wayne K.J."/>
            <person name="Tettelin H."/>
            <person name="Glass J.I."/>
            <person name="Rusch D."/>
            <person name="Podicherti R."/>
            <person name="Tsui H.-C.T."/>
            <person name="Winkler M.E."/>
        </authorList>
    </citation>
    <scope>NUCLEOTIDE SEQUENCE</scope>
</reference>
<organism evidence="1">
    <name type="scientific">marine metagenome</name>
    <dbReference type="NCBI Taxonomy" id="408172"/>
    <lineage>
        <taxon>unclassified sequences</taxon>
        <taxon>metagenomes</taxon>
        <taxon>ecological metagenomes</taxon>
    </lineage>
</organism>
<evidence type="ECO:0008006" key="2">
    <source>
        <dbReference type="Google" id="ProtNLM"/>
    </source>
</evidence>
<proteinExistence type="predicted"/>
<dbReference type="PANTHER" id="PTHR30093">
    <property type="entry name" value="GENERAL SECRETION PATHWAY PROTEIN G"/>
    <property type="match status" value="1"/>
</dbReference>
<dbReference type="PANTHER" id="PTHR30093:SF2">
    <property type="entry name" value="TYPE II SECRETION SYSTEM PROTEIN H"/>
    <property type="match status" value="1"/>
</dbReference>
<sequence length="285" mass="31187">VELLVVIAVIGILAGLMLPSLARAKAKANRMNCGSNLRQINAAMLSFSHEHKGRLPWMLTRNQGEALWQGLYGKEHTGVHHLWDVRFVFLPAPIRKELVTAKLLASPCDPQVMPWNGLELSEGKWDGFGSAFDGVHVHMDRRAISYAVHLGGDIQRPSSIIALTRNIAGETSYEFEYPASNKRPEFAEFLGAALRHTNRGSPLHGFIGNSETDPAKLQNFAMSGLGKSQGQVMSADGSVKMSNDANLSDAIEEHANTSGGVYIGVNENISRPTQQKIDPVLLRIR</sequence>